<dbReference type="Pfam" id="PF00571">
    <property type="entry name" value="CBS"/>
    <property type="match status" value="2"/>
</dbReference>
<dbReference type="AlphaFoldDB" id="A0A854QL46"/>
<dbReference type="GO" id="GO:0006879">
    <property type="term" value="P:intracellular iron ion homeostasis"/>
    <property type="evidence" value="ECO:0007669"/>
    <property type="project" value="TreeGrafter"/>
</dbReference>
<keyword evidence="8" id="KW-0129">CBS domain</keyword>
<keyword evidence="2 9" id="KW-0813">Transport</keyword>
<feature type="transmembrane region" description="Helical" evidence="9">
    <location>
        <begin position="362"/>
        <end position="381"/>
    </location>
</feature>
<proteinExistence type="inferred from homology"/>
<evidence type="ECO:0000259" key="11">
    <source>
        <dbReference type="PROSITE" id="PS51371"/>
    </source>
</evidence>
<comment type="caution">
    <text evidence="12">The sequence shown here is derived from an EMBL/GenBank/DDBJ whole genome shotgun (WGS) entry which is preliminary data.</text>
</comment>
<dbReference type="CDD" id="cd03684">
    <property type="entry name" value="ClC_3_like"/>
    <property type="match status" value="1"/>
</dbReference>
<evidence type="ECO:0000313" key="12">
    <source>
        <dbReference type="EMBL" id="OXG25105.1"/>
    </source>
</evidence>
<feature type="region of interest" description="Disordered" evidence="10">
    <location>
        <begin position="794"/>
        <end position="816"/>
    </location>
</feature>
<dbReference type="Gene3D" id="1.10.3080.10">
    <property type="entry name" value="Clc chloride channel"/>
    <property type="match status" value="1"/>
</dbReference>
<feature type="transmembrane region" description="Helical" evidence="9">
    <location>
        <begin position="544"/>
        <end position="571"/>
    </location>
</feature>
<keyword evidence="3 9" id="KW-0812">Transmembrane</keyword>
<evidence type="ECO:0000313" key="13">
    <source>
        <dbReference type="Proteomes" id="UP000199727"/>
    </source>
</evidence>
<evidence type="ECO:0000256" key="1">
    <source>
        <dbReference type="ARBA" id="ARBA00004141"/>
    </source>
</evidence>
<dbReference type="InterPro" id="IPR014743">
    <property type="entry name" value="Cl-channel_core"/>
</dbReference>
<feature type="region of interest" description="Disordered" evidence="10">
    <location>
        <begin position="1"/>
        <end position="36"/>
    </location>
</feature>
<reference evidence="12 13" key="1">
    <citation type="submission" date="2017-06" db="EMBL/GenBank/DDBJ databases">
        <title>Global population genomics of the pathogenic fungus Cryptococcus neoformans var. grubii.</title>
        <authorList>
            <person name="Cuomo C."/>
            <person name="Litvintseva A."/>
            <person name="Chen Y."/>
            <person name="Young S."/>
            <person name="Zeng Q."/>
            <person name="Chapman S."/>
            <person name="Gujja S."/>
            <person name="Saif S."/>
            <person name="Birren B."/>
        </authorList>
    </citation>
    <scope>NUCLEOTIDE SEQUENCE [LARGE SCALE GENOMIC DNA]</scope>
    <source>
        <strain evidence="12 13">Tu259-1</strain>
    </source>
</reference>
<evidence type="ECO:0000256" key="10">
    <source>
        <dbReference type="SAM" id="MobiDB-lite"/>
    </source>
</evidence>
<feature type="transmembrane region" description="Helical" evidence="9">
    <location>
        <begin position="324"/>
        <end position="341"/>
    </location>
</feature>
<evidence type="ECO:0000256" key="3">
    <source>
        <dbReference type="ARBA" id="ARBA00022692"/>
    </source>
</evidence>
<dbReference type="FunFam" id="1.10.3080.10:FF:000011">
    <property type="entry name" value="Chloride channel protein"/>
    <property type="match status" value="1"/>
</dbReference>
<organism evidence="12 13">
    <name type="scientific">Cryptococcus neoformans Tu259-1</name>
    <dbReference type="NCBI Taxonomy" id="1230072"/>
    <lineage>
        <taxon>Eukaryota</taxon>
        <taxon>Fungi</taxon>
        <taxon>Dikarya</taxon>
        <taxon>Basidiomycota</taxon>
        <taxon>Agaricomycotina</taxon>
        <taxon>Tremellomycetes</taxon>
        <taxon>Tremellales</taxon>
        <taxon>Cryptococcaceae</taxon>
        <taxon>Cryptococcus</taxon>
        <taxon>Cryptococcus neoformans species complex</taxon>
    </lineage>
</organism>
<dbReference type="GO" id="GO:0005247">
    <property type="term" value="F:voltage-gated chloride channel activity"/>
    <property type="evidence" value="ECO:0007669"/>
    <property type="project" value="TreeGrafter"/>
</dbReference>
<dbReference type="GO" id="GO:0005769">
    <property type="term" value="C:early endosome"/>
    <property type="evidence" value="ECO:0007669"/>
    <property type="project" value="TreeGrafter"/>
</dbReference>
<keyword evidence="7 9" id="KW-0868">Chloride</keyword>
<dbReference type="GO" id="GO:0005783">
    <property type="term" value="C:endoplasmic reticulum"/>
    <property type="evidence" value="ECO:0007669"/>
    <property type="project" value="TreeGrafter"/>
</dbReference>
<dbReference type="Gene3D" id="3.10.580.20">
    <property type="match status" value="1"/>
</dbReference>
<dbReference type="InterPro" id="IPR046342">
    <property type="entry name" value="CBS_dom_sf"/>
</dbReference>
<dbReference type="PANTHER" id="PTHR45711:SF9">
    <property type="entry name" value="ANION_PROTON EXCHANGE TRANSPORTER GEF1"/>
    <property type="match status" value="1"/>
</dbReference>
<dbReference type="GO" id="GO:0005794">
    <property type="term" value="C:Golgi apparatus"/>
    <property type="evidence" value="ECO:0007669"/>
    <property type="project" value="TreeGrafter"/>
</dbReference>
<dbReference type="OrthoDB" id="44789at2759"/>
<feature type="transmembrane region" description="Helical" evidence="9">
    <location>
        <begin position="216"/>
        <end position="239"/>
    </location>
</feature>
<dbReference type="InterPro" id="IPR001807">
    <property type="entry name" value="ClC"/>
</dbReference>
<feature type="transmembrane region" description="Helical" evidence="9">
    <location>
        <begin position="480"/>
        <end position="501"/>
    </location>
</feature>
<dbReference type="PROSITE" id="PS51371">
    <property type="entry name" value="CBS"/>
    <property type="match status" value="2"/>
</dbReference>
<evidence type="ECO:0000256" key="8">
    <source>
        <dbReference type="PROSITE-ProRule" id="PRU00703"/>
    </source>
</evidence>
<dbReference type="GO" id="GO:0000324">
    <property type="term" value="C:fungal-type vacuole"/>
    <property type="evidence" value="ECO:0007669"/>
    <property type="project" value="TreeGrafter"/>
</dbReference>
<evidence type="ECO:0000256" key="9">
    <source>
        <dbReference type="RuleBase" id="RU361221"/>
    </source>
</evidence>
<protein>
    <recommendedName>
        <fullName evidence="9">Chloride channel protein</fullName>
    </recommendedName>
</protein>
<dbReference type="CDD" id="cd04591">
    <property type="entry name" value="CBS_pair_voltage-gated_CLC_euk_bac"/>
    <property type="match status" value="1"/>
</dbReference>
<sequence length="881" mass="97943">MPRQQSEDEHRIRGQAFRSPGSPQGNPLERNSKLEDEEELDLIRCGYPPIDDGNTDPLFHRRYEDFSTVDWIQDSLHERTFQNKAPRSRVIAQLDRSDGAIGYLWRLIRRTLEEGEAYVVISLVGVIIGVSAALISIITTWLSDIKLGHCTTGWWLSRKFCCLEVSDELEACAEWKNWGGVEPFRWIAYVLFAAAFSFSAAYLVKNFAPYAAGSGISEIKCILGGFIINGFLSIETFFIKGLTLPLAIASGLAVGKEGPSVHVACSVGNVVAKWFNRYERSHLKMREIVTASSAAGVAVAFGSPIGGVLFSIEEMNQTYSNRTMWRSFVCALVATFTLASMDPFRTGKLVIFNVSYDRDWHYFEIPAYVLIGIFGGLYGAFVIKFNVQMAAFRRKHLSGHGIFEAVALASITAIIGYLNGFLRIDMTEMLSVLFRECEGGGDYNGLCQASSQWRMVNSLLLATIIRTVFIIVSYGCKVPAGIFVPSMAVGATFGRMIGILVKAMYNSYPSAPWFAACAPDAPCITPGTYAFLGAAAAMGGITRLTVTVVVIMFELTGALTYILPTMIVLLVTKAVSDQFGGGGISDHMIKFNGYPFLEKEDKEDPTDHAFIEPIANVMKKDLIILEATGVPLNHVVDIVQHTNYQGFPVVKSHEDQTIVGFVRKNELRIALEKTRRVRNLSFNATCTFQCIRAIPEDAHELLERPDILIPNREGRMTANTGTENREDDGGEISHVDFGQYVDDIPLTVAPKMPLEIVMQLFRRMGPRVILVSDQGRLTGLVTVKDVLRHELSEAHHRSRSTHTPITPSHPAYAQSNGWDTEWTVDDERGHGLEIVLEEGLEWTRSKATWAYGAALERWRDIRGQDRRAATFDYELDEGIQG</sequence>
<feature type="transmembrane region" description="Helical" evidence="9">
    <location>
        <begin position="288"/>
        <end position="312"/>
    </location>
</feature>
<comment type="similarity">
    <text evidence="9">Belongs to the chloride channel (TC 2.A.49) family.</text>
</comment>
<dbReference type="PRINTS" id="PR00762">
    <property type="entry name" value="CLCHANNEL"/>
</dbReference>
<dbReference type="SMART" id="SM00116">
    <property type="entry name" value="CBS"/>
    <property type="match status" value="2"/>
</dbReference>
<name>A0A854QL46_CRYNE</name>
<keyword evidence="6 9" id="KW-0472">Membrane</keyword>
<dbReference type="Pfam" id="PF00654">
    <property type="entry name" value="Voltage_CLC"/>
    <property type="match status" value="1"/>
</dbReference>
<feature type="domain" description="CBS" evidence="11">
    <location>
        <begin position="618"/>
        <end position="677"/>
    </location>
</feature>
<feature type="transmembrane region" description="Helical" evidence="9">
    <location>
        <begin position="513"/>
        <end position="538"/>
    </location>
</feature>
<dbReference type="SUPFAM" id="SSF54631">
    <property type="entry name" value="CBS-domain pair"/>
    <property type="match status" value="1"/>
</dbReference>
<dbReference type="SUPFAM" id="SSF81340">
    <property type="entry name" value="Clc chloride channel"/>
    <property type="match status" value="1"/>
</dbReference>
<evidence type="ECO:0000256" key="6">
    <source>
        <dbReference type="ARBA" id="ARBA00023136"/>
    </source>
</evidence>
<dbReference type="GO" id="GO:0006878">
    <property type="term" value="P:intracellular copper ion homeostasis"/>
    <property type="evidence" value="ECO:0007669"/>
    <property type="project" value="TreeGrafter"/>
</dbReference>
<dbReference type="Proteomes" id="UP000199727">
    <property type="component" value="Unassembled WGS sequence"/>
</dbReference>
<dbReference type="EMBL" id="AMKT01000028">
    <property type="protein sequence ID" value="OXG25105.1"/>
    <property type="molecule type" value="Genomic_DNA"/>
</dbReference>
<dbReference type="InterPro" id="IPR000644">
    <property type="entry name" value="CBS_dom"/>
</dbReference>
<feature type="transmembrane region" description="Helical" evidence="9">
    <location>
        <begin position="456"/>
        <end position="474"/>
    </location>
</feature>
<evidence type="ECO:0000256" key="2">
    <source>
        <dbReference type="ARBA" id="ARBA00022448"/>
    </source>
</evidence>
<feature type="domain" description="CBS" evidence="11">
    <location>
        <begin position="741"/>
        <end position="798"/>
    </location>
</feature>
<accession>A0A854QL46</accession>
<feature type="compositionally biased region" description="Basic and acidic residues" evidence="10">
    <location>
        <begin position="1"/>
        <end position="12"/>
    </location>
</feature>
<dbReference type="Gene3D" id="3.90.1280.20">
    <property type="match status" value="1"/>
</dbReference>
<evidence type="ECO:0000256" key="5">
    <source>
        <dbReference type="ARBA" id="ARBA00023065"/>
    </source>
</evidence>
<feature type="transmembrane region" description="Helical" evidence="9">
    <location>
        <begin position="186"/>
        <end position="204"/>
    </location>
</feature>
<feature type="transmembrane region" description="Helical" evidence="9">
    <location>
        <begin position="401"/>
        <end position="422"/>
    </location>
</feature>
<keyword evidence="5 9" id="KW-0406">Ion transport</keyword>
<comment type="subcellular location">
    <subcellularLocation>
        <location evidence="1 9">Membrane</location>
        <topology evidence="1 9">Multi-pass membrane protein</topology>
    </subcellularLocation>
</comment>
<feature type="transmembrane region" description="Helical" evidence="9">
    <location>
        <begin position="117"/>
        <end position="138"/>
    </location>
</feature>
<dbReference type="PANTHER" id="PTHR45711">
    <property type="entry name" value="CHLORIDE CHANNEL PROTEIN"/>
    <property type="match status" value="1"/>
</dbReference>
<evidence type="ECO:0000256" key="4">
    <source>
        <dbReference type="ARBA" id="ARBA00022989"/>
    </source>
</evidence>
<dbReference type="GO" id="GO:0005886">
    <property type="term" value="C:plasma membrane"/>
    <property type="evidence" value="ECO:0007669"/>
    <property type="project" value="TreeGrafter"/>
</dbReference>
<gene>
    <name evidence="12" type="ORF">C361_02107</name>
</gene>
<evidence type="ECO:0000256" key="7">
    <source>
        <dbReference type="ARBA" id="ARBA00023214"/>
    </source>
</evidence>
<keyword evidence="4 9" id="KW-1133">Transmembrane helix</keyword>